<gene>
    <name evidence="1" type="ORF">BV22DRAFT_1074557</name>
</gene>
<sequence>MDFTEIYKQSTGLVSFSPGAHFIINAISDRLIVRRADTLQITRTWLLGPPSSTANVLSKGAGKSIATASAAGSSTSDCISHIGWSCDSEYILAASAKKGIVEVFKLRDEHWNARIEAGTEGLVKAEWAPDGRNLLCFSEWGLRVTIWSIVTGTATYIQFPIHPDRGYAFRSDARYFVLAERHKSKDTLGVYDAANSYKLVRHFPLPTGSLSSLALSPTGNHVAVWEGVLEYKLHVLSLAGDVQGSFTPDPDPGFGIRNAAWHPNGMFLAVGGWDDKVHILESLTWSVASTLELSNKIPTGTPLWREPANWLESTHGRGFLSYERLQGPQTISLLRADSSKPNHKSGAVQLEWNQTGTYLLVRFENIPTAAHIYDFPSAGEPFVPRLRCVLQHTRPILQARWNPVRKGSLAFCCGSGSIYTWSDEWVGDGGVEEDMAECIGIPAKKFDTRDLKWAPDGKGLVLMDKDTFCCAFEVEDGET</sequence>
<organism evidence="1 2">
    <name type="scientific">Leucogyrophana mollusca</name>
    <dbReference type="NCBI Taxonomy" id="85980"/>
    <lineage>
        <taxon>Eukaryota</taxon>
        <taxon>Fungi</taxon>
        <taxon>Dikarya</taxon>
        <taxon>Basidiomycota</taxon>
        <taxon>Agaricomycotina</taxon>
        <taxon>Agaricomycetes</taxon>
        <taxon>Agaricomycetidae</taxon>
        <taxon>Boletales</taxon>
        <taxon>Boletales incertae sedis</taxon>
        <taxon>Leucogyrophana</taxon>
    </lineage>
</organism>
<protein>
    <submittedName>
        <fullName evidence="1">YVTN repeat-like/Quino protein amine dehydrogenase</fullName>
    </submittedName>
</protein>
<accession>A0ACB8B344</accession>
<dbReference type="EMBL" id="MU266605">
    <property type="protein sequence ID" value="KAH7920092.1"/>
    <property type="molecule type" value="Genomic_DNA"/>
</dbReference>
<evidence type="ECO:0000313" key="2">
    <source>
        <dbReference type="Proteomes" id="UP000790709"/>
    </source>
</evidence>
<comment type="caution">
    <text evidence="1">The sequence shown here is derived from an EMBL/GenBank/DDBJ whole genome shotgun (WGS) entry which is preliminary data.</text>
</comment>
<reference evidence="1" key="1">
    <citation type="journal article" date="2021" name="New Phytol.">
        <title>Evolutionary innovations through gain and loss of genes in the ectomycorrhizal Boletales.</title>
        <authorList>
            <person name="Wu G."/>
            <person name="Miyauchi S."/>
            <person name="Morin E."/>
            <person name="Kuo A."/>
            <person name="Drula E."/>
            <person name="Varga T."/>
            <person name="Kohler A."/>
            <person name="Feng B."/>
            <person name="Cao Y."/>
            <person name="Lipzen A."/>
            <person name="Daum C."/>
            <person name="Hundley H."/>
            <person name="Pangilinan J."/>
            <person name="Johnson J."/>
            <person name="Barry K."/>
            <person name="LaButti K."/>
            <person name="Ng V."/>
            <person name="Ahrendt S."/>
            <person name="Min B."/>
            <person name="Choi I.G."/>
            <person name="Park H."/>
            <person name="Plett J.M."/>
            <person name="Magnuson J."/>
            <person name="Spatafora J.W."/>
            <person name="Nagy L.G."/>
            <person name="Henrissat B."/>
            <person name="Grigoriev I.V."/>
            <person name="Yang Z.L."/>
            <person name="Xu J."/>
            <person name="Martin F.M."/>
        </authorList>
    </citation>
    <scope>NUCLEOTIDE SEQUENCE</scope>
    <source>
        <strain evidence="1">KUC20120723A-06</strain>
    </source>
</reference>
<dbReference type="Proteomes" id="UP000790709">
    <property type="component" value="Unassembled WGS sequence"/>
</dbReference>
<keyword evidence="2" id="KW-1185">Reference proteome</keyword>
<evidence type="ECO:0000313" key="1">
    <source>
        <dbReference type="EMBL" id="KAH7920092.1"/>
    </source>
</evidence>
<proteinExistence type="predicted"/>
<name>A0ACB8B344_9AGAM</name>